<organism evidence="2">
    <name type="scientific">Anopheles darlingi</name>
    <name type="common">Mosquito</name>
    <dbReference type="NCBI Taxonomy" id="43151"/>
    <lineage>
        <taxon>Eukaryota</taxon>
        <taxon>Metazoa</taxon>
        <taxon>Ecdysozoa</taxon>
        <taxon>Arthropoda</taxon>
        <taxon>Hexapoda</taxon>
        <taxon>Insecta</taxon>
        <taxon>Pterygota</taxon>
        <taxon>Neoptera</taxon>
        <taxon>Endopterygota</taxon>
        <taxon>Diptera</taxon>
        <taxon>Nematocera</taxon>
        <taxon>Culicoidea</taxon>
        <taxon>Culicidae</taxon>
        <taxon>Anophelinae</taxon>
        <taxon>Anopheles</taxon>
    </lineage>
</organism>
<dbReference type="EMBL" id="ADMH02001776">
    <property type="protein sequence ID" value="ETN61112.1"/>
    <property type="molecule type" value="Genomic_DNA"/>
</dbReference>
<dbReference type="SMART" id="SM00836">
    <property type="entry name" value="DALR_1"/>
    <property type="match status" value="1"/>
</dbReference>
<dbReference type="GO" id="GO:0106217">
    <property type="term" value="P:tRNA C3-cytosine methylation"/>
    <property type="evidence" value="ECO:0007669"/>
    <property type="project" value="TreeGrafter"/>
</dbReference>
<name>W5J9G9_ANODA</name>
<evidence type="ECO:0000259" key="1">
    <source>
        <dbReference type="SMART" id="SM00836"/>
    </source>
</evidence>
<evidence type="ECO:0000313" key="3">
    <source>
        <dbReference type="EnsemblMetazoa" id="ADAC007238-PA"/>
    </source>
</evidence>
<dbReference type="STRING" id="43151.W5J9G9"/>
<dbReference type="Proteomes" id="UP000000673">
    <property type="component" value="Unassembled WGS sequence"/>
</dbReference>
<dbReference type="InterPro" id="IPR037380">
    <property type="entry name" value="DALRD3"/>
</dbReference>
<feature type="domain" description="DALR anticodon binding" evidence="1">
    <location>
        <begin position="284"/>
        <end position="420"/>
    </location>
</feature>
<proteinExistence type="predicted"/>
<dbReference type="HOGENOM" id="CLU_049503_0_0_1"/>
<dbReference type="Pfam" id="PF05746">
    <property type="entry name" value="DALR_1"/>
    <property type="match status" value="1"/>
</dbReference>
<dbReference type="PANTHER" id="PTHR16043:SF1">
    <property type="entry name" value="DALR ANTICODON-BINDING DOMAIN-CONTAINING PROTEIN 3"/>
    <property type="match status" value="1"/>
</dbReference>
<dbReference type="PANTHER" id="PTHR16043">
    <property type="entry name" value="DALRD3 PROTEIN"/>
    <property type="match status" value="1"/>
</dbReference>
<dbReference type="SUPFAM" id="SSF47323">
    <property type="entry name" value="Anticodon-binding domain of a subclass of class I aminoacyl-tRNA synthetases"/>
    <property type="match status" value="1"/>
</dbReference>
<reference evidence="3" key="4">
    <citation type="submission" date="2015-06" db="UniProtKB">
        <authorList>
            <consortium name="EnsemblMetazoa"/>
        </authorList>
    </citation>
    <scope>IDENTIFICATION</scope>
</reference>
<dbReference type="GO" id="GO:0006420">
    <property type="term" value="P:arginyl-tRNA aminoacylation"/>
    <property type="evidence" value="ECO:0007669"/>
    <property type="project" value="InterPro"/>
</dbReference>
<dbReference type="Gene3D" id="1.10.730.10">
    <property type="entry name" value="Isoleucyl-tRNA Synthetase, Domain 1"/>
    <property type="match status" value="1"/>
</dbReference>
<dbReference type="OMA" id="DMLLIAM"/>
<dbReference type="InterPro" id="IPR008909">
    <property type="entry name" value="DALR_anticod-bd"/>
</dbReference>
<sequence length="420" mass="48042">MDLLAELHRDLTNFLSTSGYTTGYTLKFLDRRLCQMGDVMIRHGIDSELRLDVERLLLESKEWKLPIERAILEGNTGRLWIQRATAFQWGLESYRQRPMFGVGRGRIFIEDEPPTDDQQRDTNGQPNTLSMANFRMNALRKVLRNCFTYTGYQLVSERDPEDNRDHDSRNLIEIAIVHRKTRGGPEQLGGARRIEMLVGPVLHGADLGNADDYIARRSNDMQLIAQHKYRVDLRHMPDSHSSIASLGRSAAIVDVLQAKHSSAIDMRRGLASSTISSCKGASFILYNYARLAALFEKYETMRQTQGYPELPSTVEGLDFTLLTEPDEWQLLFVYVIGFPTALRQTLGDGMLERMAPHRLLEFTFGLVSCLSKYYRQTRILTENRPKLVPAMLVRLCLLRSVYHTLDVLLNLLNLEAVTKM</sequence>
<keyword evidence="4" id="KW-1185">Reference proteome</keyword>
<protein>
    <recommendedName>
        <fullName evidence="1">DALR anticodon binding domain-containing protein</fullName>
    </recommendedName>
</protein>
<reference evidence="2" key="2">
    <citation type="submission" date="2010-05" db="EMBL/GenBank/DDBJ databases">
        <authorList>
            <person name="Almeida L.G."/>
            <person name="Nicolas M.F."/>
            <person name="Souza R.C."/>
            <person name="Vasconcelos A.T.R."/>
        </authorList>
    </citation>
    <scope>NUCLEOTIDE SEQUENCE</scope>
</reference>
<dbReference type="VEuPathDB" id="VectorBase:ADAC007238"/>
<evidence type="ECO:0000313" key="4">
    <source>
        <dbReference type="Proteomes" id="UP000000673"/>
    </source>
</evidence>
<dbReference type="AlphaFoldDB" id="W5J9G9"/>
<reference evidence="2 4" key="1">
    <citation type="journal article" date="2010" name="BMC Genomics">
        <title>Combination of measures distinguishes pre-miRNAs from other stem-loops in the genome of the newly sequenced Anopheles darlingi.</title>
        <authorList>
            <person name="Mendes N.D."/>
            <person name="Freitas A.T."/>
            <person name="Vasconcelos A.T."/>
            <person name="Sagot M.F."/>
        </authorList>
    </citation>
    <scope>NUCLEOTIDE SEQUENCE</scope>
</reference>
<dbReference type="InterPro" id="IPR009080">
    <property type="entry name" value="tRNAsynth_Ia_anticodon-bd"/>
</dbReference>
<dbReference type="GO" id="GO:0005524">
    <property type="term" value="F:ATP binding"/>
    <property type="evidence" value="ECO:0007669"/>
    <property type="project" value="InterPro"/>
</dbReference>
<dbReference type="VEuPathDB" id="VectorBase:ADAR2_006747"/>
<accession>W5J9G9</accession>
<gene>
    <name evidence="2" type="ORF">AND_007238</name>
</gene>
<dbReference type="GO" id="GO:0000049">
    <property type="term" value="F:tRNA binding"/>
    <property type="evidence" value="ECO:0007669"/>
    <property type="project" value="TreeGrafter"/>
</dbReference>
<dbReference type="EnsemblMetazoa" id="ADAC007238-RA">
    <property type="protein sequence ID" value="ADAC007238-PA"/>
    <property type="gene ID" value="ADAC007238"/>
</dbReference>
<dbReference type="FunCoup" id="W5J9G9">
    <property type="interactions" value="20"/>
</dbReference>
<dbReference type="GO" id="GO:0004814">
    <property type="term" value="F:arginine-tRNA ligase activity"/>
    <property type="evidence" value="ECO:0007669"/>
    <property type="project" value="InterPro"/>
</dbReference>
<reference evidence="2" key="3">
    <citation type="journal article" date="2013" name="Nucleic Acids Res.">
        <title>The genome of Anopheles darlingi, the main neotropical malaria vector.</title>
        <authorList>
            <person name="Marinotti O."/>
            <person name="Cerqueira G.C."/>
            <person name="de Almeida L.G."/>
            <person name="Ferro M.I."/>
            <person name="Loreto E.L."/>
            <person name="Zaha A."/>
            <person name="Teixeira S.M."/>
            <person name="Wespiser A.R."/>
            <person name="Almeida E Silva A."/>
            <person name="Schlindwein A.D."/>
            <person name="Pacheco A.C."/>
            <person name="Silva A.L."/>
            <person name="Graveley B.R."/>
            <person name="Walenz B.P."/>
            <person name="Lima Bde A."/>
            <person name="Ribeiro C.A."/>
            <person name="Nunes-Silva C.G."/>
            <person name="de Carvalho C.R."/>
            <person name="Soares C.M."/>
            <person name="de Menezes C.B."/>
            <person name="Matiolli C."/>
            <person name="Caffrey D."/>
            <person name="Araujo D.A."/>
            <person name="de Oliveira D.M."/>
            <person name="Golenbock D."/>
            <person name="Grisard E.C."/>
            <person name="Fantinatti-Garboggini F."/>
            <person name="de Carvalho F.M."/>
            <person name="Barcellos F.G."/>
            <person name="Prosdocimi F."/>
            <person name="May G."/>
            <person name="Azevedo Junior G.M."/>
            <person name="Guimaraes G.M."/>
            <person name="Goldman G.H."/>
            <person name="Padilha I.Q."/>
            <person name="Batista Jda S."/>
            <person name="Ferro J.A."/>
            <person name="Ribeiro J.M."/>
            <person name="Fietto J.L."/>
            <person name="Dabbas K.M."/>
            <person name="Cerdeira L."/>
            <person name="Agnez-Lima L.F."/>
            <person name="Brocchi M."/>
            <person name="de Carvalho M.O."/>
            <person name="Teixeira Mde M."/>
            <person name="Diniz Maia Mde M."/>
            <person name="Goldman M.H."/>
            <person name="Cruz Schneider M.P."/>
            <person name="Felipe M.S."/>
            <person name="Hungria M."/>
            <person name="Nicolas M.F."/>
            <person name="Pereira M."/>
            <person name="Montes M.A."/>
            <person name="Cantao M.E."/>
            <person name="Vincentz M."/>
            <person name="Rafael M.S."/>
            <person name="Silverman N."/>
            <person name="Stoco P.H."/>
            <person name="Souza R.C."/>
            <person name="Vicentini R."/>
            <person name="Gazzinelli R.T."/>
            <person name="Neves Rde O."/>
            <person name="Silva R."/>
            <person name="Astolfi-Filho S."/>
            <person name="Maciel T.E."/>
            <person name="Urmenyi T.P."/>
            <person name="Tadei W.P."/>
            <person name="Camargo E.P."/>
            <person name="de Vasconcelos A.T."/>
        </authorList>
    </citation>
    <scope>NUCLEOTIDE SEQUENCE</scope>
</reference>
<dbReference type="eggNOG" id="KOG1195">
    <property type="taxonomic scope" value="Eukaryota"/>
</dbReference>
<evidence type="ECO:0000313" key="2">
    <source>
        <dbReference type="EMBL" id="ETN61112.1"/>
    </source>
</evidence>